<sequence>MPAFNTTLDVVLTGITTTIESLIQIWVIIIDMILSGPLLVWVGFGFLLAIAGWAFGVLGIGRKGRKGRR</sequence>
<reference evidence="2 3" key="1">
    <citation type="submission" date="2023-06" db="EMBL/GenBank/DDBJ databases">
        <title>Genome sequence of Methancorpusculaceae sp. Cs1.</title>
        <authorList>
            <person name="Protasov E."/>
            <person name="Platt K."/>
            <person name="Poehlein A."/>
            <person name="Daniel R."/>
            <person name="Brune A."/>
        </authorList>
    </citation>
    <scope>NUCLEOTIDE SEQUENCE [LARGE SCALE GENOMIC DNA]</scope>
    <source>
        <strain evidence="2 3">Cs1</strain>
    </source>
</reference>
<dbReference type="AlphaFoldDB" id="A0AAE4SDZ9"/>
<feature type="transmembrane region" description="Helical" evidence="1">
    <location>
        <begin position="40"/>
        <end position="61"/>
    </location>
</feature>
<keyword evidence="1" id="KW-0812">Transmembrane</keyword>
<name>A0AAE4SDZ9_9EURY</name>
<gene>
    <name evidence="2" type="ORF">McpCs1_14760</name>
</gene>
<organism evidence="2 3">
    <name type="scientific">Methanorbis rubei</name>
    <dbReference type="NCBI Taxonomy" id="3028300"/>
    <lineage>
        <taxon>Archaea</taxon>
        <taxon>Methanobacteriati</taxon>
        <taxon>Methanobacteriota</taxon>
        <taxon>Stenosarchaea group</taxon>
        <taxon>Methanomicrobia</taxon>
        <taxon>Methanomicrobiales</taxon>
        <taxon>Methanocorpusculaceae</taxon>
        <taxon>Methanorbis</taxon>
    </lineage>
</organism>
<protein>
    <submittedName>
        <fullName evidence="2">Uncharacterized protein</fullName>
    </submittedName>
</protein>
<keyword evidence="1" id="KW-1133">Transmembrane helix</keyword>
<evidence type="ECO:0000313" key="3">
    <source>
        <dbReference type="Proteomes" id="UP001283212"/>
    </source>
</evidence>
<comment type="caution">
    <text evidence="2">The sequence shown here is derived from an EMBL/GenBank/DDBJ whole genome shotgun (WGS) entry which is preliminary data.</text>
</comment>
<keyword evidence="3" id="KW-1185">Reference proteome</keyword>
<feature type="transmembrane region" description="Helical" evidence="1">
    <location>
        <begin position="12"/>
        <end position="34"/>
    </location>
</feature>
<keyword evidence="1" id="KW-0472">Membrane</keyword>
<accession>A0AAE4SDZ9</accession>
<evidence type="ECO:0000256" key="1">
    <source>
        <dbReference type="SAM" id="Phobius"/>
    </source>
</evidence>
<evidence type="ECO:0000313" key="2">
    <source>
        <dbReference type="EMBL" id="MDV0444080.1"/>
    </source>
</evidence>
<dbReference type="Proteomes" id="UP001283212">
    <property type="component" value="Unassembled WGS sequence"/>
</dbReference>
<proteinExistence type="predicted"/>
<dbReference type="RefSeq" id="WP_338096586.1">
    <property type="nucleotide sequence ID" value="NZ_JAWDKB010000006.1"/>
</dbReference>
<dbReference type="EMBL" id="JAWDKB010000006">
    <property type="protein sequence ID" value="MDV0444080.1"/>
    <property type="molecule type" value="Genomic_DNA"/>
</dbReference>